<proteinExistence type="predicted"/>
<evidence type="ECO:0000256" key="1">
    <source>
        <dbReference type="SAM" id="MobiDB-lite"/>
    </source>
</evidence>
<feature type="non-terminal residue" evidence="2">
    <location>
        <position position="57"/>
    </location>
</feature>
<dbReference type="AlphaFoldDB" id="A0A382NIT1"/>
<name>A0A382NIT1_9ZZZZ</name>
<organism evidence="2">
    <name type="scientific">marine metagenome</name>
    <dbReference type="NCBI Taxonomy" id="408172"/>
    <lineage>
        <taxon>unclassified sequences</taxon>
        <taxon>metagenomes</taxon>
        <taxon>ecological metagenomes</taxon>
    </lineage>
</organism>
<accession>A0A382NIT1</accession>
<evidence type="ECO:0000313" key="2">
    <source>
        <dbReference type="EMBL" id="SVC61124.1"/>
    </source>
</evidence>
<protein>
    <submittedName>
        <fullName evidence="2">Uncharacterized protein</fullName>
    </submittedName>
</protein>
<feature type="region of interest" description="Disordered" evidence="1">
    <location>
        <begin position="38"/>
        <end position="57"/>
    </location>
</feature>
<sequence length="57" mass="6486">SRKPHRGDGPLREELLRKGGLRRCRGRSLHALLPHRGCRPRHLGQQLGPQALLRAHL</sequence>
<reference evidence="2" key="1">
    <citation type="submission" date="2018-05" db="EMBL/GenBank/DDBJ databases">
        <authorList>
            <person name="Lanie J.A."/>
            <person name="Ng W.-L."/>
            <person name="Kazmierczak K.M."/>
            <person name="Andrzejewski T.M."/>
            <person name="Davidsen T.M."/>
            <person name="Wayne K.J."/>
            <person name="Tettelin H."/>
            <person name="Glass J.I."/>
            <person name="Rusch D."/>
            <person name="Podicherti R."/>
            <person name="Tsui H.-C.T."/>
            <person name="Winkler M.E."/>
        </authorList>
    </citation>
    <scope>NUCLEOTIDE SEQUENCE</scope>
</reference>
<feature type="non-terminal residue" evidence="2">
    <location>
        <position position="1"/>
    </location>
</feature>
<dbReference type="EMBL" id="UINC01100794">
    <property type="protein sequence ID" value="SVC61124.1"/>
    <property type="molecule type" value="Genomic_DNA"/>
</dbReference>
<gene>
    <name evidence="2" type="ORF">METZ01_LOCUS313978</name>
</gene>